<comment type="catalytic activity">
    <reaction evidence="1">
        <text>Thiol-dependent hydrolysis of ester, thioester, amide, peptide and isopeptide bonds formed by the C-terminal Gly of ubiquitin (a 76-residue protein attached to proteins as an intracellular targeting signal).</text>
        <dbReference type="EC" id="3.4.19.12"/>
    </reaction>
</comment>
<accession>A0A8H5F092</accession>
<feature type="compositionally biased region" description="Low complexity" evidence="8">
    <location>
        <begin position="546"/>
        <end position="555"/>
    </location>
</feature>
<keyword evidence="6" id="KW-0378">Hydrolase</keyword>
<name>A0A8H5F092_9AGAR</name>
<keyword evidence="11" id="KW-1185">Reference proteome</keyword>
<dbReference type="Proteomes" id="UP000567179">
    <property type="component" value="Unassembled WGS sequence"/>
</dbReference>
<feature type="region of interest" description="Disordered" evidence="8">
    <location>
        <begin position="1063"/>
        <end position="1106"/>
    </location>
</feature>
<feature type="region of interest" description="Disordered" evidence="8">
    <location>
        <begin position="169"/>
        <end position="193"/>
    </location>
</feature>
<feature type="region of interest" description="Disordered" evidence="8">
    <location>
        <begin position="1"/>
        <end position="25"/>
    </location>
</feature>
<dbReference type="PANTHER" id="PTHR24006">
    <property type="entry name" value="UBIQUITIN CARBOXYL-TERMINAL HYDROLASE"/>
    <property type="match status" value="1"/>
</dbReference>
<dbReference type="SUPFAM" id="SSF54001">
    <property type="entry name" value="Cysteine proteinases"/>
    <property type="match status" value="1"/>
</dbReference>
<dbReference type="AlphaFoldDB" id="A0A8H5F092"/>
<dbReference type="EC" id="3.4.19.12" evidence="3"/>
<keyword evidence="7" id="KW-0788">Thiol protease</keyword>
<feature type="compositionally biased region" description="Basic and acidic residues" evidence="8">
    <location>
        <begin position="429"/>
        <end position="444"/>
    </location>
</feature>
<evidence type="ECO:0000313" key="10">
    <source>
        <dbReference type="EMBL" id="KAF5318881.1"/>
    </source>
</evidence>
<dbReference type="PROSITE" id="PS00972">
    <property type="entry name" value="USP_1"/>
    <property type="match status" value="1"/>
</dbReference>
<feature type="compositionally biased region" description="Pro residues" evidence="8">
    <location>
        <begin position="512"/>
        <end position="522"/>
    </location>
</feature>
<feature type="domain" description="USP" evidence="9">
    <location>
        <begin position="30"/>
        <end position="1139"/>
    </location>
</feature>
<comment type="similarity">
    <text evidence="2">Belongs to the peptidase C19 family.</text>
</comment>
<dbReference type="GO" id="GO:0016579">
    <property type="term" value="P:protein deubiquitination"/>
    <property type="evidence" value="ECO:0007669"/>
    <property type="project" value="InterPro"/>
</dbReference>
<feature type="compositionally biased region" description="Low complexity" evidence="8">
    <location>
        <begin position="383"/>
        <end position="399"/>
    </location>
</feature>
<dbReference type="InterPro" id="IPR038765">
    <property type="entry name" value="Papain-like_cys_pep_sf"/>
</dbReference>
<dbReference type="InterPro" id="IPR050164">
    <property type="entry name" value="Peptidase_C19"/>
</dbReference>
<dbReference type="GO" id="GO:0005634">
    <property type="term" value="C:nucleus"/>
    <property type="evidence" value="ECO:0007669"/>
    <property type="project" value="TreeGrafter"/>
</dbReference>
<feature type="region of interest" description="Disordered" evidence="8">
    <location>
        <begin position="605"/>
        <end position="635"/>
    </location>
</feature>
<feature type="compositionally biased region" description="Low complexity" evidence="8">
    <location>
        <begin position="617"/>
        <end position="630"/>
    </location>
</feature>
<evidence type="ECO:0000256" key="5">
    <source>
        <dbReference type="ARBA" id="ARBA00022786"/>
    </source>
</evidence>
<feature type="compositionally biased region" description="Low complexity" evidence="8">
    <location>
        <begin position="890"/>
        <end position="928"/>
    </location>
</feature>
<dbReference type="GO" id="GO:0004843">
    <property type="term" value="F:cysteine-type deubiquitinase activity"/>
    <property type="evidence" value="ECO:0007669"/>
    <property type="project" value="UniProtKB-EC"/>
</dbReference>
<dbReference type="PROSITE" id="PS50235">
    <property type="entry name" value="USP_3"/>
    <property type="match status" value="1"/>
</dbReference>
<feature type="compositionally biased region" description="Acidic residues" evidence="8">
    <location>
        <begin position="692"/>
        <end position="701"/>
    </location>
</feature>
<feature type="region of interest" description="Disordered" evidence="8">
    <location>
        <begin position="686"/>
        <end position="819"/>
    </location>
</feature>
<feature type="compositionally biased region" description="Basic residues" evidence="8">
    <location>
        <begin position="173"/>
        <end position="183"/>
    </location>
</feature>
<dbReference type="PROSITE" id="PS00973">
    <property type="entry name" value="USP_2"/>
    <property type="match status" value="1"/>
</dbReference>
<gene>
    <name evidence="10" type="ORF">D9619_010720</name>
</gene>
<feature type="compositionally biased region" description="Polar residues" evidence="8">
    <location>
        <begin position="804"/>
        <end position="819"/>
    </location>
</feature>
<dbReference type="EMBL" id="JAACJJ010000030">
    <property type="protein sequence ID" value="KAF5318881.1"/>
    <property type="molecule type" value="Genomic_DNA"/>
</dbReference>
<evidence type="ECO:0000256" key="6">
    <source>
        <dbReference type="ARBA" id="ARBA00022801"/>
    </source>
</evidence>
<feature type="compositionally biased region" description="Gly residues" evidence="8">
    <location>
        <begin position="789"/>
        <end position="799"/>
    </location>
</feature>
<evidence type="ECO:0000256" key="3">
    <source>
        <dbReference type="ARBA" id="ARBA00012759"/>
    </source>
</evidence>
<feature type="region of interest" description="Disordered" evidence="8">
    <location>
        <begin position="857"/>
        <end position="937"/>
    </location>
</feature>
<feature type="compositionally biased region" description="Basic and acidic residues" evidence="8">
    <location>
        <begin position="400"/>
        <end position="411"/>
    </location>
</feature>
<dbReference type="GO" id="GO:0006508">
    <property type="term" value="P:proteolysis"/>
    <property type="evidence" value="ECO:0007669"/>
    <property type="project" value="UniProtKB-KW"/>
</dbReference>
<dbReference type="Gene3D" id="3.90.70.10">
    <property type="entry name" value="Cysteine proteinases"/>
    <property type="match status" value="2"/>
</dbReference>
<evidence type="ECO:0000313" key="11">
    <source>
        <dbReference type="Proteomes" id="UP000567179"/>
    </source>
</evidence>
<feature type="compositionally biased region" description="Basic and acidic residues" evidence="8">
    <location>
        <begin position="482"/>
        <end position="498"/>
    </location>
</feature>
<dbReference type="PANTHER" id="PTHR24006:SF888">
    <property type="entry name" value="UBIQUITIN CARBOXYL-TERMINAL HYDROLASE 30"/>
    <property type="match status" value="1"/>
</dbReference>
<dbReference type="OrthoDB" id="420187at2759"/>
<feature type="compositionally biased region" description="Polar residues" evidence="8">
    <location>
        <begin position="721"/>
        <end position="769"/>
    </location>
</feature>
<evidence type="ECO:0000256" key="2">
    <source>
        <dbReference type="ARBA" id="ARBA00009085"/>
    </source>
</evidence>
<keyword evidence="4" id="KW-0645">Protease</keyword>
<dbReference type="InterPro" id="IPR001394">
    <property type="entry name" value="Peptidase_C19_UCH"/>
</dbReference>
<keyword evidence="5" id="KW-0833">Ubl conjugation pathway</keyword>
<dbReference type="InterPro" id="IPR018200">
    <property type="entry name" value="USP_CS"/>
</dbReference>
<evidence type="ECO:0000256" key="1">
    <source>
        <dbReference type="ARBA" id="ARBA00000707"/>
    </source>
</evidence>
<dbReference type="InterPro" id="IPR028889">
    <property type="entry name" value="USP"/>
</dbReference>
<feature type="compositionally biased region" description="Polar residues" evidence="8">
    <location>
        <begin position="605"/>
        <end position="616"/>
    </location>
</feature>
<evidence type="ECO:0000256" key="8">
    <source>
        <dbReference type="SAM" id="MobiDB-lite"/>
    </source>
</evidence>
<feature type="region of interest" description="Disordered" evidence="8">
    <location>
        <begin position="379"/>
        <end position="569"/>
    </location>
</feature>
<feature type="region of interest" description="Disordered" evidence="8">
    <location>
        <begin position="323"/>
        <end position="357"/>
    </location>
</feature>
<proteinExistence type="inferred from homology"/>
<evidence type="ECO:0000256" key="4">
    <source>
        <dbReference type="ARBA" id="ARBA00022670"/>
    </source>
</evidence>
<dbReference type="Pfam" id="PF00443">
    <property type="entry name" value="UCH"/>
    <property type="match status" value="1"/>
</dbReference>
<reference evidence="10 11" key="1">
    <citation type="journal article" date="2020" name="ISME J.">
        <title>Uncovering the hidden diversity of litter-decomposition mechanisms in mushroom-forming fungi.</title>
        <authorList>
            <person name="Floudas D."/>
            <person name="Bentzer J."/>
            <person name="Ahren D."/>
            <person name="Johansson T."/>
            <person name="Persson P."/>
            <person name="Tunlid A."/>
        </authorList>
    </citation>
    <scope>NUCLEOTIDE SEQUENCE [LARGE SCALE GENOMIC DNA]</scope>
    <source>
        <strain evidence="10 11">CBS 101986</strain>
    </source>
</reference>
<protein>
    <recommendedName>
        <fullName evidence="3">ubiquitinyl hydrolase 1</fullName>
        <ecNumber evidence="3">3.4.19.12</ecNumber>
    </recommendedName>
</protein>
<evidence type="ECO:0000259" key="9">
    <source>
        <dbReference type="PROSITE" id="PS50235"/>
    </source>
</evidence>
<dbReference type="GO" id="GO:0005829">
    <property type="term" value="C:cytosol"/>
    <property type="evidence" value="ECO:0007669"/>
    <property type="project" value="TreeGrafter"/>
</dbReference>
<evidence type="ECO:0000256" key="7">
    <source>
        <dbReference type="ARBA" id="ARBA00022807"/>
    </source>
</evidence>
<organism evidence="10 11">
    <name type="scientific">Psilocybe cf. subviscida</name>
    <dbReference type="NCBI Taxonomy" id="2480587"/>
    <lineage>
        <taxon>Eukaryota</taxon>
        <taxon>Fungi</taxon>
        <taxon>Dikarya</taxon>
        <taxon>Basidiomycota</taxon>
        <taxon>Agaricomycotina</taxon>
        <taxon>Agaricomycetes</taxon>
        <taxon>Agaricomycetidae</taxon>
        <taxon>Agaricales</taxon>
        <taxon>Agaricineae</taxon>
        <taxon>Strophariaceae</taxon>
        <taxon>Psilocybe</taxon>
    </lineage>
</organism>
<sequence>MAKSKAPTPQEIYRQRREREEKERSAYLPPGLINHGNTCFMNSVLQGLIATRLLADMVYFQDIPPEIQVTAATPIVSRRSPQLTNGHNLAGSYEKAWVNTMPIGDMFLTVMYKAWTSQAGRTREIISPKPILGALGQKYDQYLDFAQQDAHEFLRILLDAMRMEEQDIIKQRQPPRPKRRRRTTITPDNIHGTDSDDLPLLSFSDMIFGGQLTSILVCQTCKHVSQTYEDFNDISLSIKGDDYMHHRKRDRFKKLMGRLTGNPSQEKEQPKNAGFIHAVAMLRASSVPPSPRAERDVQLGHEAPPLNHKDTARRRSFDIHVEPTDTDVETDASPAVPPGIAFTDSKSSTDTRDAVTLESENSHVLVNVISPDERRVEFVETGSTNTESSSTPTSSPTSKSVEKVQKQDDSGWAKIGRRISLSVGLGRPRSTDKEKERKERERKTRSIGALMENGSSSDAPSRTLPDPGVSSPRLTVSPDVDSSTKEVFIDDSDTHISSERPSSSSKASPMPIATPKPMPARPAIPFNYRSPSPHRPLKSSHLNPDSAAVASSSSAEIPRSKSPKPPKPSVAEAEYLRKILADVAVAPGNPFATIFKPAMIHSPSGLHTSRTPNDILSASSSMDGSSGQDATADKSSATSWLGMGVRQFTGIEECLRMFTAVEVLDGENKVGCRRCWKIQNGVLHNTKSKDSDADEDEDDHAEDAPASQGVTPEPVHRPNIEGTQPLLQPVSTTRPTGNGRILTSISTPTVSYYTSLSGESPSRSVSSLPFETGSVSETSEESPFSGHAINGGTGEGPGGMSIPIISTTEPDTPTGPTSMSRSAVIAESLAGVHNGQASVPSPHPKLTQELYGYPANSKDSLVIPQRRTFSRKSTNTDPSRTDDDSDDLSDVSSVSGESAASRNSAATSTNPSSASQASSAPQGGVPPAVKEKKPSKPKPVIMRAAYKRYLIATPPPILVVHLKRFQQTSKTPLMSFSHGFKKLDDYISFPEYLDLAPFLAPKKEDYGLGRKGKHREKKSVRHPKDERCMYRLYAVVVHIGNMLGGHYIAYTALPSESPVASSRLKSNVKSERTAPAPSSNLDNAAPNRQTNSASTSDPTPIPAKPKERQWAYISDTVVRLTTLEEVLHAKAYMCMYERC</sequence>
<comment type="caution">
    <text evidence="10">The sequence shown here is derived from an EMBL/GenBank/DDBJ whole genome shotgun (WGS) entry which is preliminary data.</text>
</comment>
<feature type="compositionally biased region" description="Basic and acidic residues" evidence="8">
    <location>
        <begin position="13"/>
        <end position="25"/>
    </location>
</feature>
<feature type="compositionally biased region" description="Low complexity" evidence="8">
    <location>
        <begin position="499"/>
        <end position="511"/>
    </location>
</feature>
<feature type="compositionally biased region" description="Polar residues" evidence="8">
    <location>
        <begin position="1076"/>
        <end position="1098"/>
    </location>
</feature>